<evidence type="ECO:0008006" key="4">
    <source>
        <dbReference type="Google" id="ProtNLM"/>
    </source>
</evidence>
<sequence>MKPEISPQQRIPFNTYLGRPLRIDSHNVNRVKLGTASVSVELDVSKPLLNETWVSFVNDEDPSIVDGFWQKVEYDDVPPYCSKCFHLGHKNDYCKRDLEKEQGLKPPYVQRRRQYRRVVNPTQPVPNNSVIDGKKKGVMNHVPSNNGASTSGTKDSDEVAQVRLKVVPITNLFTGLECINHEEKREYGEIWEDPFEARGESSRPETTLHGAMVIAGKLKVPNLDGFQALSQDFHEDMGAFCKEFSAPSASTSPRVSSIAREHGDVGLMMAEEDIAGQLAEKLQQVYKDSLEDVGVDIVPHDANISILSQLDKDIAACDEPRAVVTTEKAVLGDHRQYLQLKLTHLPTAKMYYITVVYVVCNIPERRVLLDALFNLQNISTPWMVMGDFNALVSGDERIRGNSPDPLSMSDFSQCIQDCHLLDVGFVGSKYTWTNGKLSQRLERVLSD</sequence>
<dbReference type="InterPro" id="IPR036691">
    <property type="entry name" value="Endo/exonu/phosph_ase_sf"/>
</dbReference>
<dbReference type="Proteomes" id="UP001454036">
    <property type="component" value="Unassembled WGS sequence"/>
</dbReference>
<comment type="caution">
    <text evidence="2">The sequence shown here is derived from an EMBL/GenBank/DDBJ whole genome shotgun (WGS) entry which is preliminary data.</text>
</comment>
<feature type="compositionally biased region" description="Polar residues" evidence="1">
    <location>
        <begin position="121"/>
        <end position="130"/>
    </location>
</feature>
<dbReference type="PANTHER" id="PTHR31286:SF165">
    <property type="entry name" value="DUF4283 DOMAIN-CONTAINING PROTEIN"/>
    <property type="match status" value="1"/>
</dbReference>
<reference evidence="2 3" key="1">
    <citation type="submission" date="2024-01" db="EMBL/GenBank/DDBJ databases">
        <title>The complete chloroplast genome sequence of Lithospermum erythrorhizon: insights into the phylogenetic relationship among Boraginaceae species and the maternal lineages of purple gromwells.</title>
        <authorList>
            <person name="Okada T."/>
            <person name="Watanabe K."/>
        </authorList>
    </citation>
    <scope>NUCLEOTIDE SEQUENCE [LARGE SCALE GENOMIC DNA]</scope>
</reference>
<keyword evidence="3" id="KW-1185">Reference proteome</keyword>
<evidence type="ECO:0000256" key="1">
    <source>
        <dbReference type="SAM" id="MobiDB-lite"/>
    </source>
</evidence>
<accession>A0AAV3PUY8</accession>
<dbReference type="AlphaFoldDB" id="A0AAV3PUY8"/>
<gene>
    <name evidence="2" type="ORF">LIER_43298</name>
</gene>
<feature type="compositionally biased region" description="Polar residues" evidence="1">
    <location>
        <begin position="142"/>
        <end position="153"/>
    </location>
</feature>
<feature type="region of interest" description="Disordered" evidence="1">
    <location>
        <begin position="121"/>
        <end position="156"/>
    </location>
</feature>
<dbReference type="Gene3D" id="3.60.10.10">
    <property type="entry name" value="Endonuclease/exonuclease/phosphatase"/>
    <property type="match status" value="1"/>
</dbReference>
<organism evidence="2 3">
    <name type="scientific">Lithospermum erythrorhizon</name>
    <name type="common">Purple gromwell</name>
    <name type="synonym">Lithospermum officinale var. erythrorhizon</name>
    <dbReference type="NCBI Taxonomy" id="34254"/>
    <lineage>
        <taxon>Eukaryota</taxon>
        <taxon>Viridiplantae</taxon>
        <taxon>Streptophyta</taxon>
        <taxon>Embryophyta</taxon>
        <taxon>Tracheophyta</taxon>
        <taxon>Spermatophyta</taxon>
        <taxon>Magnoliopsida</taxon>
        <taxon>eudicotyledons</taxon>
        <taxon>Gunneridae</taxon>
        <taxon>Pentapetalae</taxon>
        <taxon>asterids</taxon>
        <taxon>lamiids</taxon>
        <taxon>Boraginales</taxon>
        <taxon>Boraginaceae</taxon>
        <taxon>Boraginoideae</taxon>
        <taxon>Lithospermeae</taxon>
        <taxon>Lithospermum</taxon>
    </lineage>
</organism>
<name>A0AAV3PUY8_LITER</name>
<evidence type="ECO:0000313" key="2">
    <source>
        <dbReference type="EMBL" id="GAA0154891.1"/>
    </source>
</evidence>
<proteinExistence type="predicted"/>
<dbReference type="PANTHER" id="PTHR31286">
    <property type="entry name" value="GLYCINE-RICH CELL WALL STRUCTURAL PROTEIN 1.8-LIKE"/>
    <property type="match status" value="1"/>
</dbReference>
<dbReference type="SUPFAM" id="SSF56219">
    <property type="entry name" value="DNase I-like"/>
    <property type="match status" value="1"/>
</dbReference>
<evidence type="ECO:0000313" key="3">
    <source>
        <dbReference type="Proteomes" id="UP001454036"/>
    </source>
</evidence>
<protein>
    <recommendedName>
        <fullName evidence="4">Endonuclease/exonuclease/phosphatase domain-containing protein</fullName>
    </recommendedName>
</protein>
<dbReference type="InterPro" id="IPR040256">
    <property type="entry name" value="At4g02000-like"/>
</dbReference>
<dbReference type="EMBL" id="BAABME010034056">
    <property type="protein sequence ID" value="GAA0154891.1"/>
    <property type="molecule type" value="Genomic_DNA"/>
</dbReference>